<name>A0A242K9L1_9ENTE</name>
<dbReference type="Pfam" id="PF00486">
    <property type="entry name" value="Trans_reg_C"/>
    <property type="match status" value="1"/>
</dbReference>
<organism evidence="6">
    <name type="scientific">Candidatus Enterococcus clewellii</name>
    <dbReference type="NCBI Taxonomy" id="1834193"/>
    <lineage>
        <taxon>Bacteria</taxon>
        <taxon>Bacillati</taxon>
        <taxon>Bacillota</taxon>
        <taxon>Bacilli</taxon>
        <taxon>Lactobacillales</taxon>
        <taxon>Enterococcaceae</taxon>
        <taxon>Enterococcus</taxon>
    </lineage>
</organism>
<protein>
    <submittedName>
        <fullName evidence="7">Two-component system, OmpR family, alkaline phosphatase synthesis response regulator PhoP</fullName>
    </submittedName>
</protein>
<evidence type="ECO:0000259" key="5">
    <source>
        <dbReference type="PROSITE" id="PS51755"/>
    </source>
</evidence>
<sequence length="235" mass="26880">MNLGVINLSVEFGKSYSEAFLKNGITLTTLSIEEFEEKIPTLDGMIICEDGKQDTARTCSILLNLKENASTYVWVFSSNLQKIMRTVYLQLGASGVVSEDYEPEELRLTISNNLTKSKVRNCCSTDQSKMTGQEKAEGEEMELIPRNHSVKINGRKEIPLTRLEYKTMELLYQHKNKTVAYKELFEAIWGEGFNNQNYRVANLIFHLREKIEEDSISPVLIRTVRSKGYMLSLET</sequence>
<evidence type="ECO:0000256" key="3">
    <source>
        <dbReference type="ARBA" id="ARBA00023163"/>
    </source>
</evidence>
<evidence type="ECO:0000256" key="1">
    <source>
        <dbReference type="ARBA" id="ARBA00023015"/>
    </source>
</evidence>
<dbReference type="RefSeq" id="WP_086348677.1">
    <property type="nucleotide sequence ID" value="NZ_CP147247.1"/>
</dbReference>
<feature type="domain" description="OmpR/PhoB-type" evidence="5">
    <location>
        <begin position="133"/>
        <end position="233"/>
    </location>
</feature>
<dbReference type="AlphaFoldDB" id="A0A242K9L1"/>
<dbReference type="GO" id="GO:0000160">
    <property type="term" value="P:phosphorelay signal transduction system"/>
    <property type="evidence" value="ECO:0007669"/>
    <property type="project" value="InterPro"/>
</dbReference>
<accession>A0A242K9L1</accession>
<dbReference type="GO" id="GO:0003677">
    <property type="term" value="F:DNA binding"/>
    <property type="evidence" value="ECO:0007669"/>
    <property type="project" value="UniProtKB-UniRule"/>
</dbReference>
<dbReference type="InterPro" id="IPR016032">
    <property type="entry name" value="Sig_transdc_resp-reg_C-effctor"/>
</dbReference>
<keyword evidence="3" id="KW-0804">Transcription</keyword>
<evidence type="ECO:0000256" key="4">
    <source>
        <dbReference type="PROSITE-ProRule" id="PRU01091"/>
    </source>
</evidence>
<evidence type="ECO:0000313" key="8">
    <source>
        <dbReference type="Proteomes" id="UP000195141"/>
    </source>
</evidence>
<reference evidence="7" key="3">
    <citation type="submission" date="2024-03" db="EMBL/GenBank/DDBJ databases">
        <title>The Genome Sequence of Enterococcus sp. DIV0242b.</title>
        <authorList>
            <consortium name="The Broad Institute Genomics Platform"/>
            <consortium name="The Broad Institute Microbial Omics Core"/>
            <consortium name="The Broad Institute Genomic Center for Infectious Diseases"/>
            <person name="Earl A."/>
            <person name="Manson A."/>
            <person name="Gilmore M."/>
            <person name="Schwartman J."/>
            <person name="Shea T."/>
            <person name="Abouelleil A."/>
            <person name="Cao P."/>
            <person name="Chapman S."/>
            <person name="Cusick C."/>
            <person name="Young S."/>
            <person name="Neafsey D."/>
            <person name="Nusbaum C."/>
            <person name="Birren B."/>
        </authorList>
    </citation>
    <scope>NUCLEOTIDE SEQUENCE</scope>
    <source>
        <strain evidence="7">9E7_DIV0242</strain>
    </source>
</reference>
<dbReference type="EMBL" id="CP147247">
    <property type="protein sequence ID" value="WYJ91075.1"/>
    <property type="molecule type" value="Genomic_DNA"/>
</dbReference>
<reference evidence="6" key="1">
    <citation type="submission" date="2017-05" db="EMBL/GenBank/DDBJ databases">
        <title>The Genome Sequence of Enterococcus sp. 9E7_DIV0242.</title>
        <authorList>
            <consortium name="The Broad Institute Genomics Platform"/>
            <consortium name="The Broad Institute Genomic Center for Infectious Diseases"/>
            <person name="Earl A."/>
            <person name="Manson A."/>
            <person name="Schwartman J."/>
            <person name="Gilmore M."/>
            <person name="Abouelleil A."/>
            <person name="Cao P."/>
            <person name="Chapman S."/>
            <person name="Cusick C."/>
            <person name="Shea T."/>
            <person name="Young S."/>
            <person name="Neafsey D."/>
            <person name="Nusbaum C."/>
            <person name="Birren B."/>
        </authorList>
    </citation>
    <scope>NUCLEOTIDE SEQUENCE [LARGE SCALE GENOMIC DNA]</scope>
    <source>
        <strain evidence="6">9E7_DIV0242</strain>
    </source>
</reference>
<dbReference type="EMBL" id="NGMM01000002">
    <property type="protein sequence ID" value="OTP17468.1"/>
    <property type="molecule type" value="Genomic_DNA"/>
</dbReference>
<keyword evidence="2 4" id="KW-0238">DNA-binding</keyword>
<reference evidence="7" key="2">
    <citation type="submission" date="2017-05" db="EMBL/GenBank/DDBJ databases">
        <authorList>
            <consortium name="The Broad Institute Genomics Platform"/>
            <consortium name="The Broad Institute Genomic Center for Infectious Diseases"/>
            <person name="Earl A."/>
            <person name="Manson A."/>
            <person name="Schwartman J."/>
            <person name="Gilmore M."/>
            <person name="Abouelleil A."/>
            <person name="Cao P."/>
            <person name="Chapman S."/>
            <person name="Cusick C."/>
            <person name="Shea T."/>
            <person name="Young S."/>
            <person name="Neafsey D."/>
            <person name="Nusbaum C."/>
            <person name="Birren B."/>
        </authorList>
    </citation>
    <scope>NUCLEOTIDE SEQUENCE</scope>
    <source>
        <strain evidence="7">9E7_DIV0242</strain>
    </source>
</reference>
<dbReference type="PROSITE" id="PS51755">
    <property type="entry name" value="OMPR_PHOB"/>
    <property type="match status" value="1"/>
</dbReference>
<proteinExistence type="predicted"/>
<gene>
    <name evidence="6" type="ORF">A5888_001606</name>
    <name evidence="7" type="ORF">A5888_002843</name>
</gene>
<keyword evidence="1" id="KW-0805">Transcription regulation</keyword>
<dbReference type="Proteomes" id="UP000195141">
    <property type="component" value="Chromosome"/>
</dbReference>
<dbReference type="SMART" id="SM00862">
    <property type="entry name" value="Trans_reg_C"/>
    <property type="match status" value="1"/>
</dbReference>
<dbReference type="CDD" id="cd00383">
    <property type="entry name" value="trans_reg_C"/>
    <property type="match status" value="1"/>
</dbReference>
<evidence type="ECO:0000256" key="2">
    <source>
        <dbReference type="ARBA" id="ARBA00023125"/>
    </source>
</evidence>
<dbReference type="InterPro" id="IPR001867">
    <property type="entry name" value="OmpR/PhoB-type_DNA-bd"/>
</dbReference>
<evidence type="ECO:0000313" key="7">
    <source>
        <dbReference type="EMBL" id="WYJ91075.1"/>
    </source>
</evidence>
<dbReference type="OrthoDB" id="9790442at2"/>
<dbReference type="SUPFAM" id="SSF46894">
    <property type="entry name" value="C-terminal effector domain of the bipartite response regulators"/>
    <property type="match status" value="1"/>
</dbReference>
<dbReference type="Gene3D" id="1.10.10.10">
    <property type="entry name" value="Winged helix-like DNA-binding domain superfamily/Winged helix DNA-binding domain"/>
    <property type="match status" value="1"/>
</dbReference>
<feature type="DNA-binding region" description="OmpR/PhoB-type" evidence="4">
    <location>
        <begin position="133"/>
        <end position="233"/>
    </location>
</feature>
<dbReference type="GO" id="GO:0006355">
    <property type="term" value="P:regulation of DNA-templated transcription"/>
    <property type="evidence" value="ECO:0007669"/>
    <property type="project" value="InterPro"/>
</dbReference>
<keyword evidence="8" id="KW-1185">Reference proteome</keyword>
<dbReference type="InterPro" id="IPR036388">
    <property type="entry name" value="WH-like_DNA-bd_sf"/>
</dbReference>
<evidence type="ECO:0000313" key="6">
    <source>
        <dbReference type="EMBL" id="OTP17468.1"/>
    </source>
</evidence>